<accession>A0A512AFY6</accession>
<organism evidence="1 2">
    <name type="scientific">Novosphingobium sediminis</name>
    <dbReference type="NCBI Taxonomy" id="707214"/>
    <lineage>
        <taxon>Bacteria</taxon>
        <taxon>Pseudomonadati</taxon>
        <taxon>Pseudomonadota</taxon>
        <taxon>Alphaproteobacteria</taxon>
        <taxon>Sphingomonadales</taxon>
        <taxon>Sphingomonadaceae</taxon>
        <taxon>Novosphingobium</taxon>
    </lineage>
</organism>
<evidence type="ECO:0000313" key="1">
    <source>
        <dbReference type="EMBL" id="GEN98562.1"/>
    </source>
</evidence>
<dbReference type="Proteomes" id="UP000321464">
    <property type="component" value="Unassembled WGS sequence"/>
</dbReference>
<dbReference type="EMBL" id="BJYR01000002">
    <property type="protein sequence ID" value="GEN98562.1"/>
    <property type="molecule type" value="Genomic_DNA"/>
</dbReference>
<dbReference type="AlphaFoldDB" id="A0A512AFY6"/>
<gene>
    <name evidence="1" type="ORF">NSE01_03950</name>
</gene>
<protein>
    <submittedName>
        <fullName evidence="1">Uncharacterized protein</fullName>
    </submittedName>
</protein>
<comment type="caution">
    <text evidence="1">The sequence shown here is derived from an EMBL/GenBank/DDBJ whole genome shotgun (WGS) entry which is preliminary data.</text>
</comment>
<sequence>MSAWIICPIFSSSVIAAIMRAMRRSVAGLVIVAGLCAAGQSAGCAVLELSAGAARTLPEASNMAAKSARRTIILTLPVFLL</sequence>
<reference evidence="1 2" key="1">
    <citation type="submission" date="2019-07" db="EMBL/GenBank/DDBJ databases">
        <title>Whole genome shotgun sequence of Novosphingobium sediminis NBRC 106119.</title>
        <authorList>
            <person name="Hosoyama A."/>
            <person name="Uohara A."/>
            <person name="Ohji S."/>
            <person name="Ichikawa N."/>
        </authorList>
    </citation>
    <scope>NUCLEOTIDE SEQUENCE [LARGE SCALE GENOMIC DNA]</scope>
    <source>
        <strain evidence="1 2">NBRC 106119</strain>
    </source>
</reference>
<proteinExistence type="predicted"/>
<evidence type="ECO:0000313" key="2">
    <source>
        <dbReference type="Proteomes" id="UP000321464"/>
    </source>
</evidence>
<keyword evidence="2" id="KW-1185">Reference proteome</keyword>
<name>A0A512AFY6_9SPHN</name>